<dbReference type="SMART" id="SM00271">
    <property type="entry name" value="DnaJ"/>
    <property type="match status" value="1"/>
</dbReference>
<accession>A0A5B8IGE1</accession>
<dbReference type="Pfam" id="PF00226">
    <property type="entry name" value="DnaJ"/>
    <property type="match status" value="1"/>
</dbReference>
<dbReference type="InterPro" id="IPR008971">
    <property type="entry name" value="HSP40/DnaJ_pept-bd"/>
</dbReference>
<proteinExistence type="predicted"/>
<dbReference type="Gene3D" id="1.10.287.110">
    <property type="entry name" value="DnaJ domain"/>
    <property type="match status" value="1"/>
</dbReference>
<dbReference type="InterPro" id="IPR036869">
    <property type="entry name" value="J_dom_sf"/>
</dbReference>
<dbReference type="PROSITE" id="PS50076">
    <property type="entry name" value="DNAJ_2"/>
    <property type="match status" value="1"/>
</dbReference>
<sequence>MKDYYNILGIDETADKNEIKKAYHKTALKYHPDKNKNMEHLFKDAVESYEVLYDEQKRRKYDLSRKLKQDYKFVLPPEILNFSKYFFSEENINKFSDIASIINNGIQTFSTNSNFDDLFNILLDRIRNNNLLELYKEYDNYRKFYKVNTNKVYKNKKKNFSKNNINTNNINTNNINTFKNENKLMKVNIYEKNEVKKMENILNRTNNINVNIKVSLENIYNNVVKVVNLEINDKCYNCNGTGLIEKNIDNENIDNQYKNSRNKKKKNRSKKNNNKKDSFLEKIICPRCNGTMIIKKTQSFKISTNSDKICYHNNYFMNNEKGYCDINFNIIQKEHQIKRKDRYDLEIDYNISLYELYFGGSFNLNYLDNKRYKIIWEGFSIEETYVKIKNMGLSLDKEGNRGNLYINFNLILPNKISNDNMEIIKQIFNNREIKNKSYYVESTEEVKEYNVIKV</sequence>
<reference evidence="2" key="1">
    <citation type="submission" date="2018-11" db="EMBL/GenBank/DDBJ databases">
        <title>A distinct lineage of giant viruses engineers rhodopsin photosystems in predatory marine eukaryotes.</title>
        <authorList>
            <person name="Needham D.M."/>
            <person name="Yoshizawa S."/>
            <person name="Hosaka T."/>
            <person name="Poirier C."/>
            <person name="Choi C.-J."/>
            <person name="Hehenberger E."/>
            <person name="Irwin N.A.T."/>
            <person name="Wilken S."/>
            <person name="Yung C.-M."/>
            <person name="Bachy C."/>
            <person name="Kurihara R."/>
            <person name="Nakajima Y."/>
            <person name="Kojima K."/>
            <person name="Kimura-Someya T."/>
            <person name="Leonard G."/>
            <person name="Malmstrom R.R."/>
            <person name="Mende D."/>
            <person name="Olson D.K."/>
            <person name="Sudo Y."/>
            <person name="Sudek S."/>
            <person name="Richards T.A."/>
            <person name="DeLong E.F."/>
            <person name="Keeling P.J."/>
            <person name="Santoro A.E."/>
            <person name="Shirouzu M."/>
            <person name="Iwasaki W."/>
            <person name="Worden A.Z."/>
        </authorList>
    </citation>
    <scope>NUCLEOTIDE SEQUENCE</scope>
</reference>
<dbReference type="PRINTS" id="PR00625">
    <property type="entry name" value="JDOMAIN"/>
</dbReference>
<dbReference type="GO" id="GO:0030544">
    <property type="term" value="F:Hsp70 protein binding"/>
    <property type="evidence" value="ECO:0007669"/>
    <property type="project" value="InterPro"/>
</dbReference>
<dbReference type="Gene3D" id="2.60.260.20">
    <property type="entry name" value="Urease metallochaperone UreE, N-terminal domain"/>
    <property type="match status" value="2"/>
</dbReference>
<dbReference type="InterPro" id="IPR044713">
    <property type="entry name" value="DNJA1/2-like"/>
</dbReference>
<organism evidence="2">
    <name type="scientific">Mimiviridae sp. ChoanoV1</name>
    <dbReference type="NCBI Taxonomy" id="2596887"/>
    <lineage>
        <taxon>Viruses</taxon>
        <taxon>Varidnaviria</taxon>
        <taxon>Bamfordvirae</taxon>
        <taxon>Nucleocytoviricota</taxon>
        <taxon>Megaviricetes</taxon>
        <taxon>Imitervirales</taxon>
        <taxon>Schizomimiviridae</taxon>
    </lineage>
</organism>
<dbReference type="InterPro" id="IPR001623">
    <property type="entry name" value="DnaJ_domain"/>
</dbReference>
<protein>
    <submittedName>
        <fullName evidence="2">DnaJ domain protein</fullName>
    </submittedName>
</protein>
<gene>
    <name evidence="2" type="ORF">4_57</name>
</gene>
<feature type="domain" description="J" evidence="1">
    <location>
        <begin position="3"/>
        <end position="65"/>
    </location>
</feature>
<name>A0A5B8IGE1_9VIRU</name>
<dbReference type="SUPFAM" id="SSF49493">
    <property type="entry name" value="HSP40/DnaJ peptide-binding domain"/>
    <property type="match status" value="1"/>
</dbReference>
<dbReference type="EMBL" id="MK250088">
    <property type="protein sequence ID" value="QDY52177.1"/>
    <property type="molecule type" value="Genomic_DNA"/>
</dbReference>
<evidence type="ECO:0000313" key="2">
    <source>
        <dbReference type="EMBL" id="QDY52177.1"/>
    </source>
</evidence>
<dbReference type="CDD" id="cd06257">
    <property type="entry name" value="DnaJ"/>
    <property type="match status" value="1"/>
</dbReference>
<dbReference type="PANTHER" id="PTHR43888">
    <property type="entry name" value="DNAJ-LIKE-2, ISOFORM A-RELATED"/>
    <property type="match status" value="1"/>
</dbReference>
<dbReference type="Gene3D" id="2.10.230.10">
    <property type="entry name" value="Heat shock protein DnaJ, cysteine-rich domain"/>
    <property type="match status" value="1"/>
</dbReference>
<dbReference type="PROSITE" id="PS00636">
    <property type="entry name" value="DNAJ_1"/>
    <property type="match status" value="1"/>
</dbReference>
<dbReference type="InterPro" id="IPR002939">
    <property type="entry name" value="DnaJ_C"/>
</dbReference>
<dbReference type="GO" id="GO:0051082">
    <property type="term" value="F:unfolded protein binding"/>
    <property type="evidence" value="ECO:0007669"/>
    <property type="project" value="InterPro"/>
</dbReference>
<dbReference type="Pfam" id="PF01556">
    <property type="entry name" value="DnaJ_C"/>
    <property type="match status" value="1"/>
</dbReference>
<dbReference type="InterPro" id="IPR018253">
    <property type="entry name" value="DnaJ_domain_CS"/>
</dbReference>
<dbReference type="GO" id="GO:0006457">
    <property type="term" value="P:protein folding"/>
    <property type="evidence" value="ECO:0007669"/>
    <property type="project" value="InterPro"/>
</dbReference>
<dbReference type="SUPFAM" id="SSF46565">
    <property type="entry name" value="Chaperone J-domain"/>
    <property type="match status" value="1"/>
</dbReference>
<evidence type="ECO:0000259" key="1">
    <source>
        <dbReference type="PROSITE" id="PS50076"/>
    </source>
</evidence>